<sequence>MEPYGASGLCSLAGSHAKLRDAALTLASYSIPRVQASGSYSPQGFDPMNRACNAWFMTTIRVEPRRGSMQAGCKRTGSYAAGYPVITCFGCRTCNSGQTKAATPEPFAARCSLCRSVIRIRSVFTPDSRDSYFRILNISLRRRDQSLLNNAPYSGPFLWHRYFFRSLPGYISYHHIGFGPIYPLTGKRYAGCAFGQQGLTLNIQVSQYLIILVR</sequence>
<accession>A0A1G6R4Y8</accession>
<name>A0A1G6R4Y8_NIADE</name>
<dbReference type="EMBL" id="FMZO01000005">
    <property type="protein sequence ID" value="SDC99463.1"/>
    <property type="molecule type" value="Genomic_DNA"/>
</dbReference>
<keyword evidence="2" id="KW-1185">Reference proteome</keyword>
<evidence type="ECO:0000313" key="2">
    <source>
        <dbReference type="Proteomes" id="UP000198757"/>
    </source>
</evidence>
<gene>
    <name evidence="1" type="ORF">SAMN04487894_105141</name>
</gene>
<organism evidence="1 2">
    <name type="scientific">Niabella drilacis (strain DSM 25811 / CCM 8410 / CCUG 62505 / LMG 26954 / E90)</name>
    <dbReference type="NCBI Taxonomy" id="1285928"/>
    <lineage>
        <taxon>Bacteria</taxon>
        <taxon>Pseudomonadati</taxon>
        <taxon>Bacteroidota</taxon>
        <taxon>Chitinophagia</taxon>
        <taxon>Chitinophagales</taxon>
        <taxon>Chitinophagaceae</taxon>
        <taxon>Niabella</taxon>
    </lineage>
</organism>
<reference evidence="2" key="1">
    <citation type="submission" date="2016-10" db="EMBL/GenBank/DDBJ databases">
        <authorList>
            <person name="Varghese N."/>
            <person name="Submissions S."/>
        </authorList>
    </citation>
    <scope>NUCLEOTIDE SEQUENCE [LARGE SCALE GENOMIC DNA]</scope>
    <source>
        <strain evidence="2">DSM 25811 / CCM 8410 / LMG 26954 / E90</strain>
    </source>
</reference>
<dbReference type="Proteomes" id="UP000198757">
    <property type="component" value="Unassembled WGS sequence"/>
</dbReference>
<evidence type="ECO:0000313" key="1">
    <source>
        <dbReference type="EMBL" id="SDC99463.1"/>
    </source>
</evidence>
<dbReference type="AlphaFoldDB" id="A0A1G6R4Y8"/>
<protein>
    <submittedName>
        <fullName evidence="1">Uncharacterized protein</fullName>
    </submittedName>
</protein>
<proteinExistence type="predicted"/>